<dbReference type="CDD" id="cd17535">
    <property type="entry name" value="REC_NarL-like"/>
    <property type="match status" value="1"/>
</dbReference>
<dbReference type="Pfam" id="PF00196">
    <property type="entry name" value="GerE"/>
    <property type="match status" value="1"/>
</dbReference>
<dbReference type="AlphaFoldDB" id="A0A918CEC6"/>
<sequence>MSLPSGGCYPAVWLELPLAGPQELYVALGSSRHGPDGMNEGEAERVIRVVVVDDEALVRSGFELILGASEDIEVVATASGGHAVEAVRRERPDVVLLDIRMPDVDGLTVLRELRMMPDPPVVAMLTTFDADEYILTALNSGAAGFLLKDTEPEQLAHLVRTLVAGGVVLSPKASRTLVHSHPGTEAAVDEEAARVRLLTARERDVLVLVAEGLSNADIGARIHLGAGTVKDHVSAILTKLRVTSRVQAALLAQRAGLLDERPRSEAGR</sequence>
<name>A0A918CEC6_9ACTN</name>
<evidence type="ECO:0000256" key="4">
    <source>
        <dbReference type="ARBA" id="ARBA00023163"/>
    </source>
</evidence>
<keyword evidence="9" id="KW-1185">Reference proteome</keyword>
<dbReference type="SUPFAM" id="SSF52172">
    <property type="entry name" value="CheY-like"/>
    <property type="match status" value="1"/>
</dbReference>
<dbReference type="InterPro" id="IPR000792">
    <property type="entry name" value="Tscrpt_reg_LuxR_C"/>
</dbReference>
<dbReference type="InterPro" id="IPR001789">
    <property type="entry name" value="Sig_transdc_resp-reg_receiver"/>
</dbReference>
<feature type="modified residue" description="4-aspartylphosphate" evidence="5">
    <location>
        <position position="98"/>
    </location>
</feature>
<comment type="caution">
    <text evidence="8">The sequence shown here is derived from an EMBL/GenBank/DDBJ whole genome shotgun (WGS) entry which is preliminary data.</text>
</comment>
<dbReference type="InterPro" id="IPR016032">
    <property type="entry name" value="Sig_transdc_resp-reg_C-effctor"/>
</dbReference>
<dbReference type="Pfam" id="PF00072">
    <property type="entry name" value="Response_reg"/>
    <property type="match status" value="1"/>
</dbReference>
<dbReference type="EMBL" id="BMSX01000008">
    <property type="protein sequence ID" value="GGR18802.1"/>
    <property type="molecule type" value="Genomic_DNA"/>
</dbReference>
<organism evidence="8 9">
    <name type="scientific">Streptomyces aurantiogriseus</name>
    <dbReference type="NCBI Taxonomy" id="66870"/>
    <lineage>
        <taxon>Bacteria</taxon>
        <taxon>Bacillati</taxon>
        <taxon>Actinomycetota</taxon>
        <taxon>Actinomycetes</taxon>
        <taxon>Kitasatosporales</taxon>
        <taxon>Streptomycetaceae</taxon>
        <taxon>Streptomyces</taxon>
    </lineage>
</organism>
<dbReference type="PROSITE" id="PS50110">
    <property type="entry name" value="RESPONSE_REGULATORY"/>
    <property type="match status" value="1"/>
</dbReference>
<dbReference type="PROSITE" id="PS00622">
    <property type="entry name" value="HTH_LUXR_1"/>
    <property type="match status" value="1"/>
</dbReference>
<dbReference type="GO" id="GO:0000160">
    <property type="term" value="P:phosphorelay signal transduction system"/>
    <property type="evidence" value="ECO:0007669"/>
    <property type="project" value="InterPro"/>
</dbReference>
<evidence type="ECO:0000313" key="8">
    <source>
        <dbReference type="EMBL" id="GGR18802.1"/>
    </source>
</evidence>
<dbReference type="GO" id="GO:0003677">
    <property type="term" value="F:DNA binding"/>
    <property type="evidence" value="ECO:0007669"/>
    <property type="project" value="UniProtKB-KW"/>
</dbReference>
<proteinExistence type="predicted"/>
<reference evidence="8" key="2">
    <citation type="submission" date="2020-09" db="EMBL/GenBank/DDBJ databases">
        <authorList>
            <person name="Sun Q."/>
            <person name="Ohkuma M."/>
        </authorList>
    </citation>
    <scope>NUCLEOTIDE SEQUENCE</scope>
    <source>
        <strain evidence="8">JCM 4346</strain>
    </source>
</reference>
<dbReference type="InterPro" id="IPR039420">
    <property type="entry name" value="WalR-like"/>
</dbReference>
<keyword evidence="3 8" id="KW-0238">DNA-binding</keyword>
<dbReference type="GO" id="GO:0006355">
    <property type="term" value="P:regulation of DNA-templated transcription"/>
    <property type="evidence" value="ECO:0007669"/>
    <property type="project" value="InterPro"/>
</dbReference>
<dbReference type="SMART" id="SM00421">
    <property type="entry name" value="HTH_LUXR"/>
    <property type="match status" value="1"/>
</dbReference>
<reference evidence="8" key="1">
    <citation type="journal article" date="2014" name="Int. J. Syst. Evol. Microbiol.">
        <title>Complete genome sequence of Corynebacterium casei LMG S-19264T (=DSM 44701T), isolated from a smear-ripened cheese.</title>
        <authorList>
            <consortium name="US DOE Joint Genome Institute (JGI-PGF)"/>
            <person name="Walter F."/>
            <person name="Albersmeier A."/>
            <person name="Kalinowski J."/>
            <person name="Ruckert C."/>
        </authorList>
    </citation>
    <scope>NUCLEOTIDE SEQUENCE</scope>
    <source>
        <strain evidence="8">JCM 4346</strain>
    </source>
</reference>
<dbReference type="Proteomes" id="UP000658320">
    <property type="component" value="Unassembled WGS sequence"/>
</dbReference>
<evidence type="ECO:0000256" key="2">
    <source>
        <dbReference type="ARBA" id="ARBA00023015"/>
    </source>
</evidence>
<evidence type="ECO:0000256" key="5">
    <source>
        <dbReference type="PROSITE-ProRule" id="PRU00169"/>
    </source>
</evidence>
<evidence type="ECO:0000256" key="1">
    <source>
        <dbReference type="ARBA" id="ARBA00022553"/>
    </source>
</evidence>
<dbReference type="CDD" id="cd06170">
    <property type="entry name" value="LuxR_C_like"/>
    <property type="match status" value="1"/>
</dbReference>
<dbReference type="InterPro" id="IPR011006">
    <property type="entry name" value="CheY-like_superfamily"/>
</dbReference>
<dbReference type="PANTHER" id="PTHR43214">
    <property type="entry name" value="TWO-COMPONENT RESPONSE REGULATOR"/>
    <property type="match status" value="1"/>
</dbReference>
<feature type="domain" description="Response regulatory" evidence="7">
    <location>
        <begin position="48"/>
        <end position="163"/>
    </location>
</feature>
<dbReference type="SMART" id="SM00448">
    <property type="entry name" value="REC"/>
    <property type="match status" value="1"/>
</dbReference>
<evidence type="ECO:0000259" key="6">
    <source>
        <dbReference type="PROSITE" id="PS50043"/>
    </source>
</evidence>
<evidence type="ECO:0000313" key="9">
    <source>
        <dbReference type="Proteomes" id="UP000658320"/>
    </source>
</evidence>
<evidence type="ECO:0000256" key="3">
    <source>
        <dbReference type="ARBA" id="ARBA00023125"/>
    </source>
</evidence>
<dbReference type="Gene3D" id="3.40.50.2300">
    <property type="match status" value="1"/>
</dbReference>
<gene>
    <name evidence="8" type="ORF">GCM10010251_38660</name>
</gene>
<keyword evidence="4" id="KW-0804">Transcription</keyword>
<dbReference type="InterPro" id="IPR058245">
    <property type="entry name" value="NreC/VraR/RcsB-like_REC"/>
</dbReference>
<dbReference type="PRINTS" id="PR00038">
    <property type="entry name" value="HTHLUXR"/>
</dbReference>
<dbReference type="SUPFAM" id="SSF46894">
    <property type="entry name" value="C-terminal effector domain of the bipartite response regulators"/>
    <property type="match status" value="1"/>
</dbReference>
<keyword evidence="2" id="KW-0805">Transcription regulation</keyword>
<evidence type="ECO:0000259" key="7">
    <source>
        <dbReference type="PROSITE" id="PS50110"/>
    </source>
</evidence>
<protein>
    <submittedName>
        <fullName evidence="8">DNA-binding response regulator</fullName>
    </submittedName>
</protein>
<dbReference type="PANTHER" id="PTHR43214:SF24">
    <property type="entry name" value="TRANSCRIPTIONAL REGULATORY PROTEIN NARL-RELATED"/>
    <property type="match status" value="1"/>
</dbReference>
<accession>A0A918CEC6</accession>
<keyword evidence="1 5" id="KW-0597">Phosphoprotein</keyword>
<feature type="domain" description="HTH luxR-type" evidence="6">
    <location>
        <begin position="191"/>
        <end position="256"/>
    </location>
</feature>
<dbReference type="PROSITE" id="PS50043">
    <property type="entry name" value="HTH_LUXR_2"/>
    <property type="match status" value="1"/>
</dbReference>